<reference evidence="2" key="1">
    <citation type="journal article" date="2018" name="Int. J. Syst. Evol. Microbiol.">
        <title>Jatrophihabitans telluris sp. nov., isolated from sediment soil of lava forest wetlands and the emended description of the genus Jatrophihabitans.</title>
        <authorList>
            <person name="Lee K.C."/>
            <person name="Suh M.K."/>
            <person name="Eom M.K."/>
            <person name="Kim K.K."/>
            <person name="Kim J.S."/>
            <person name="Kim D.S."/>
            <person name="Ko S.H."/>
            <person name="Shin Y.K."/>
            <person name="Lee J.S."/>
        </authorList>
    </citation>
    <scope>NUCLEOTIDE SEQUENCE</scope>
    <source>
        <strain evidence="2">N237</strain>
    </source>
</reference>
<organism evidence="2 3">
    <name type="scientific">Jatrophihabitans telluris</name>
    <dbReference type="NCBI Taxonomy" id="2038343"/>
    <lineage>
        <taxon>Bacteria</taxon>
        <taxon>Bacillati</taxon>
        <taxon>Actinomycetota</taxon>
        <taxon>Actinomycetes</taxon>
        <taxon>Jatrophihabitantales</taxon>
        <taxon>Jatrophihabitantaceae</taxon>
        <taxon>Jatrophihabitans</taxon>
    </lineage>
</organism>
<keyword evidence="3" id="KW-1185">Reference proteome</keyword>
<dbReference type="EMBL" id="CP097332">
    <property type="protein sequence ID" value="UQX89382.1"/>
    <property type="molecule type" value="Genomic_DNA"/>
</dbReference>
<reference evidence="2" key="2">
    <citation type="submission" date="2022-05" db="EMBL/GenBank/DDBJ databases">
        <authorList>
            <person name="Kim J.-S."/>
            <person name="Lee K."/>
            <person name="Suh M."/>
            <person name="Eom M."/>
            <person name="Kim J.-S."/>
            <person name="Kim D.-S."/>
            <person name="Ko S.-H."/>
            <person name="Shin Y."/>
            <person name="Lee J.-S."/>
        </authorList>
    </citation>
    <scope>NUCLEOTIDE SEQUENCE</scope>
    <source>
        <strain evidence="2">N237</strain>
    </source>
</reference>
<dbReference type="InterPro" id="IPR007060">
    <property type="entry name" value="FtsL/DivIC"/>
</dbReference>
<dbReference type="Proteomes" id="UP001056336">
    <property type="component" value="Chromosome"/>
</dbReference>
<protein>
    <submittedName>
        <fullName evidence="2">Septum formation initiator family protein</fullName>
    </submittedName>
</protein>
<evidence type="ECO:0000313" key="3">
    <source>
        <dbReference type="Proteomes" id="UP001056336"/>
    </source>
</evidence>
<sequence length="135" mass="14766">MAVLRRPRFTGRSMVITAMALFLVVVLASPVQTYLNRRDTLAATEKQQRQLQAKVTELQHQSSQWADPAYVEREARSRLQYVRPGDTLYTVLNADGSPKAADGTNPPASGVARAGHQGSWNATLWGSVRNADAAS</sequence>
<dbReference type="Pfam" id="PF04977">
    <property type="entry name" value="DivIC"/>
    <property type="match status" value="1"/>
</dbReference>
<evidence type="ECO:0000313" key="2">
    <source>
        <dbReference type="EMBL" id="UQX89382.1"/>
    </source>
</evidence>
<evidence type="ECO:0000256" key="1">
    <source>
        <dbReference type="SAM" id="MobiDB-lite"/>
    </source>
</evidence>
<dbReference type="RefSeq" id="WP_249773278.1">
    <property type="nucleotide sequence ID" value="NZ_CP097332.1"/>
</dbReference>
<gene>
    <name evidence="2" type="ORF">M6D93_05095</name>
</gene>
<accession>A0ABY4R233</accession>
<feature type="region of interest" description="Disordered" evidence="1">
    <location>
        <begin position="95"/>
        <end position="115"/>
    </location>
</feature>
<proteinExistence type="predicted"/>
<name>A0ABY4R233_9ACTN</name>